<organism evidence="2">
    <name type="scientific">Escherichia coli</name>
    <dbReference type="NCBI Taxonomy" id="562"/>
    <lineage>
        <taxon>Bacteria</taxon>
        <taxon>Pseudomonadati</taxon>
        <taxon>Pseudomonadota</taxon>
        <taxon>Gammaproteobacteria</taxon>
        <taxon>Enterobacterales</taxon>
        <taxon>Enterobacteriaceae</taxon>
        <taxon>Escherichia</taxon>
    </lineage>
</organism>
<evidence type="ECO:0000313" key="11">
    <source>
        <dbReference type="Proteomes" id="UP000438958"/>
    </source>
</evidence>
<reference evidence="1 10" key="3">
    <citation type="submission" date="2018-04" db="EMBL/GenBank/DDBJ databases">
        <title>Large scale genomics of bovine and human commensal E. coli to reveal the emerging process of EHEC.</title>
        <authorList>
            <person name="Arimizu Y."/>
            <person name="Ogura Y."/>
        </authorList>
    </citation>
    <scope>NUCLEOTIDE SEQUENCE [LARGE SCALE GENOMIC DNA]</scope>
    <source>
        <strain evidence="1 10">ECSC038</strain>
    </source>
</reference>
<evidence type="ECO:0000313" key="12">
    <source>
        <dbReference type="Proteomes" id="UP000475070"/>
    </source>
</evidence>
<evidence type="ECO:0000313" key="3">
    <source>
        <dbReference type="EMBL" id="MSI71123.1"/>
    </source>
</evidence>
<dbReference type="AlphaFoldDB" id="A0A0A3UJM3"/>
<dbReference type="EMBL" id="WXKQ01000214">
    <property type="protein sequence ID" value="NAG22695.1"/>
    <property type="molecule type" value="Genomic_DNA"/>
</dbReference>
<dbReference type="EMBL" id="WKUE01000039">
    <property type="protein sequence ID" value="MSI71123.1"/>
    <property type="molecule type" value="Genomic_DNA"/>
</dbReference>
<evidence type="ECO:0000313" key="5">
    <source>
        <dbReference type="EMBL" id="NAG22695.1"/>
    </source>
</evidence>
<evidence type="ECO:0000313" key="2">
    <source>
        <dbReference type="EMBL" id="HAG5772311.1"/>
    </source>
</evidence>
<evidence type="ECO:0000313" key="8">
    <source>
        <dbReference type="Proteomes" id="UP000218543"/>
    </source>
</evidence>
<reference evidence="11 12" key="5">
    <citation type="journal article" date="2019" name="Nat. Med.">
        <title>A library of human gut bacterial isolates paired with longitudinal multiomics data enables mechanistic microbiome research.</title>
        <authorList>
            <person name="Poyet M."/>
            <person name="Groussin M."/>
            <person name="Gibbons S.M."/>
            <person name="Avila-Pacheco J."/>
            <person name="Jiang X."/>
            <person name="Kearney S.M."/>
            <person name="Perrotta A.R."/>
            <person name="Berdy B."/>
            <person name="Zhao S."/>
            <person name="Lieberman T.D."/>
            <person name="Swanson P.K."/>
            <person name="Smith M."/>
            <person name="Roesemann S."/>
            <person name="Alexander J.E."/>
            <person name="Rich S.A."/>
            <person name="Livny J."/>
            <person name="Vlamakis H."/>
            <person name="Clish C."/>
            <person name="Bullock K."/>
            <person name="Deik A."/>
            <person name="Scott J."/>
            <person name="Pierce K.A."/>
            <person name="Xavier R.J."/>
            <person name="Alm E.J."/>
        </authorList>
    </citation>
    <scope>NUCLEOTIDE SEQUENCE [LARGE SCALE GENOMIC DNA]</scope>
    <source>
        <strain evidence="5 12">BIOML-A112</strain>
        <strain evidence="3 11">BIOML-A382</strain>
    </source>
</reference>
<dbReference type="Proteomes" id="UP000475070">
    <property type="component" value="Unassembled WGS sequence"/>
</dbReference>
<dbReference type="EMBL" id="BFIH01000077">
    <property type="protein sequence ID" value="GCO43654.1"/>
    <property type="molecule type" value="Genomic_DNA"/>
</dbReference>
<sequence length="65" mass="7524">MRISFKRATEQQRKEFLADDVAAVYDLMKEVVESGNYTAAKMLKLQFLLGDLKYKSEVVAGRREH</sequence>
<dbReference type="Proteomes" id="UP000271008">
    <property type="component" value="Unassembled WGS sequence"/>
</dbReference>
<dbReference type="EMBL" id="WCEW01000035">
    <property type="protein sequence ID" value="MTE91514.1"/>
    <property type="molecule type" value="Genomic_DNA"/>
</dbReference>
<reference evidence="2" key="7">
    <citation type="submission" date="2020-02" db="EMBL/GenBank/DDBJ databases">
        <authorList>
            <consortium name="NCBI Pathogen Detection Project"/>
        </authorList>
    </citation>
    <scope>NUCLEOTIDE SEQUENCE</scope>
    <source>
        <strain evidence="2">1839</strain>
    </source>
</reference>
<dbReference type="EMBL" id="RQTU01000031">
    <property type="protein sequence ID" value="RRD72929.1"/>
    <property type="molecule type" value="Genomic_DNA"/>
</dbReference>
<evidence type="ECO:0000313" key="13">
    <source>
        <dbReference type="Proteomes" id="UP000486847"/>
    </source>
</evidence>
<name>A0A0A3UJM3_ECOLX</name>
<evidence type="ECO:0000313" key="4">
    <source>
        <dbReference type="EMBL" id="MTE91514.1"/>
    </source>
</evidence>
<evidence type="ECO:0000313" key="9">
    <source>
        <dbReference type="Proteomes" id="UP000271008"/>
    </source>
</evidence>
<dbReference type="Proteomes" id="UP000218543">
    <property type="component" value="Unassembled WGS sequence"/>
</dbReference>
<dbReference type="Proteomes" id="UP000438958">
    <property type="component" value="Unassembled WGS sequence"/>
</dbReference>
<evidence type="ECO:0000313" key="6">
    <source>
        <dbReference type="EMBL" id="PAU18142.1"/>
    </source>
</evidence>
<evidence type="ECO:0000313" key="1">
    <source>
        <dbReference type="EMBL" id="GCO43654.1"/>
    </source>
</evidence>
<comment type="caution">
    <text evidence="2">The sequence shown here is derived from an EMBL/GenBank/DDBJ whole genome shotgun (WGS) entry which is preliminary data.</text>
</comment>
<proteinExistence type="predicted"/>
<dbReference type="RefSeq" id="WP_001222808.1">
    <property type="nucleotide sequence ID" value="NZ_AP018573.1"/>
</dbReference>
<reference evidence="4 13" key="6">
    <citation type="submission" date="2019-10" db="EMBL/GenBank/DDBJ databases">
        <title>Comparative genomic analysis of antimicrobial resistant Escherichia coli of diverse origin.</title>
        <authorList>
            <person name="Ghatak S."/>
            <person name="Milton A.P."/>
            <person name="Rhetso K."/>
            <person name="Purkait D."/>
            <person name="Das S."/>
            <person name="Puro K.-U."/>
            <person name="Shakuntala I."/>
            <person name="Sen A."/>
            <person name="Sanjukta R."/>
            <person name="Priya G.B."/>
            <person name="Mawlong M."/>
            <person name="Lyngdoh V."/>
            <person name="Rynghang J."/>
            <person name="Mawphlang B.L."/>
        </authorList>
    </citation>
    <scope>NUCLEOTIDE SEQUENCE [LARGE SCALE GENOMIC DNA]</scope>
    <source>
        <strain evidence="4 13">SE161</strain>
    </source>
</reference>
<evidence type="ECO:0000313" key="10">
    <source>
        <dbReference type="Proteomes" id="UP000300926"/>
    </source>
</evidence>
<dbReference type="Proteomes" id="UP000486847">
    <property type="component" value="Unassembled WGS sequence"/>
</dbReference>
<evidence type="ECO:0000313" key="7">
    <source>
        <dbReference type="EMBL" id="RRD72929.1"/>
    </source>
</evidence>
<protein>
    <submittedName>
        <fullName evidence="2">Uncharacterized protein</fullName>
    </submittedName>
</protein>
<gene>
    <name evidence="6" type="ORF">BTQ06_21800</name>
    <name evidence="7" type="ORF">EIA08_21965</name>
    <name evidence="1" type="ORF">ExPECSC038_04385</name>
    <name evidence="4" type="ORF">F9B07_22380</name>
    <name evidence="2" type="ORF">GGB84_004060</name>
    <name evidence="3" type="ORF">GKF66_20360</name>
    <name evidence="5" type="ORF">GUC01_27635</name>
</gene>
<dbReference type="EMBL" id="MRVZ01000085">
    <property type="protein sequence ID" value="PAU18142.1"/>
    <property type="molecule type" value="Genomic_DNA"/>
</dbReference>
<dbReference type="EMBL" id="DAAYTU010000031">
    <property type="protein sequence ID" value="HAG5772311.1"/>
    <property type="molecule type" value="Genomic_DNA"/>
</dbReference>
<dbReference type="Proteomes" id="UP000300926">
    <property type="component" value="Unassembled WGS sequence"/>
</dbReference>
<reference evidence="7 9" key="4">
    <citation type="submission" date="2018-11" db="EMBL/GenBank/DDBJ databases">
        <title>Enterobacteriaceae from Patient.</title>
        <authorList>
            <person name="Shen C."/>
            <person name="Yang Y."/>
            <person name="Tian G."/>
        </authorList>
    </citation>
    <scope>NUCLEOTIDE SEQUENCE [LARGE SCALE GENOMIC DNA]</scope>
    <source>
        <strain evidence="7 9">GBGD28</strain>
    </source>
</reference>
<reference evidence="6 8" key="1">
    <citation type="submission" date="2016-12" db="EMBL/GenBank/DDBJ databases">
        <title>Real-Time Genomic Investigation Underlying the Public Health Response to a Shiga Toxin-Producing Escherichia Coli O26:H11 Outbreak in a Nursery.</title>
        <authorList>
            <person name="Ferdous M."/>
            <person name="Moran-Gilad J."/>
            <person name="Rossen J.W."/>
            <person name="Gdalevich M."/>
        </authorList>
    </citation>
    <scope>NUCLEOTIDE SEQUENCE [LARGE SCALE GENOMIC DNA]</scope>
    <source>
        <strain evidence="6 8">STEC 514-2</strain>
    </source>
</reference>
<reference evidence="2" key="2">
    <citation type="journal article" date="2018" name="Genome Biol.">
        <title>SKESA: strategic k-mer extension for scrupulous assemblies.</title>
        <authorList>
            <person name="Souvorov A."/>
            <person name="Agarwala R."/>
            <person name="Lipman D.J."/>
        </authorList>
    </citation>
    <scope>NUCLEOTIDE SEQUENCE [LARGE SCALE GENOMIC DNA]</scope>
    <source>
        <strain evidence="2">1839</strain>
    </source>
</reference>
<accession>A0A0A3UJM3</accession>